<evidence type="ECO:0000256" key="7">
    <source>
        <dbReference type="ARBA" id="ARBA00023128"/>
    </source>
</evidence>
<evidence type="ECO:0000256" key="8">
    <source>
        <dbReference type="ARBA" id="ARBA00023136"/>
    </source>
</evidence>
<evidence type="ECO:0000256" key="4">
    <source>
        <dbReference type="ARBA" id="ARBA00022660"/>
    </source>
</evidence>
<evidence type="ECO:0000256" key="1">
    <source>
        <dbReference type="ARBA" id="ARBA00004443"/>
    </source>
</evidence>
<gene>
    <name evidence="9" type="ORF">WJX75_004127</name>
</gene>
<evidence type="ECO:0000313" key="10">
    <source>
        <dbReference type="Proteomes" id="UP001491310"/>
    </source>
</evidence>
<evidence type="ECO:0000256" key="6">
    <source>
        <dbReference type="ARBA" id="ARBA00022982"/>
    </source>
</evidence>
<keyword evidence="4" id="KW-0679">Respiratory chain</keyword>
<protein>
    <submittedName>
        <fullName evidence="9">Uncharacterized protein</fullName>
    </submittedName>
</protein>
<sequence length="148" mass="16733">MLRSVGQRFAGRLLWNVQPTAAILQARGLKLDTGIVGLAVVPNAREVLKDKINKVLGDVAEQIPEDTEYRKAIEATYHFRMRALESGATDEEVEEQFTMQLEQLIKQCDDELSLIPKMAEWKPWEVPAGHKIETIVEEYVDTVQGQKA</sequence>
<keyword evidence="3" id="KW-0813">Transport</keyword>
<dbReference type="Proteomes" id="UP001491310">
    <property type="component" value="Unassembled WGS sequence"/>
</dbReference>
<dbReference type="PANTHER" id="PTHR12653:SF0">
    <property type="entry name" value="NADH DEHYDROGENASE [UBIQUINONE] 1 ALPHA SUBCOMPLEX SUBUNIT 5"/>
    <property type="match status" value="1"/>
</dbReference>
<comment type="similarity">
    <text evidence="2">Belongs to the complex I NDUFA5 subunit family.</text>
</comment>
<evidence type="ECO:0000256" key="3">
    <source>
        <dbReference type="ARBA" id="ARBA00022448"/>
    </source>
</evidence>
<evidence type="ECO:0000256" key="2">
    <source>
        <dbReference type="ARBA" id="ARBA00010261"/>
    </source>
</evidence>
<reference evidence="9 10" key="1">
    <citation type="journal article" date="2024" name="Nat. Commun.">
        <title>Phylogenomics reveals the evolutionary origins of lichenization in chlorophyte algae.</title>
        <authorList>
            <person name="Puginier C."/>
            <person name="Libourel C."/>
            <person name="Otte J."/>
            <person name="Skaloud P."/>
            <person name="Haon M."/>
            <person name="Grisel S."/>
            <person name="Petersen M."/>
            <person name="Berrin J.G."/>
            <person name="Delaux P.M."/>
            <person name="Dal Grande F."/>
            <person name="Keller J."/>
        </authorList>
    </citation>
    <scope>NUCLEOTIDE SEQUENCE [LARGE SCALE GENOMIC DNA]</scope>
    <source>
        <strain evidence="9 10">SAG 216-7</strain>
    </source>
</reference>
<accession>A0ABR2YB20</accession>
<keyword evidence="5" id="KW-0999">Mitochondrion inner membrane</keyword>
<proteinExistence type="inferred from homology"/>
<dbReference type="EMBL" id="JALJOT010000018">
    <property type="protein sequence ID" value="KAK9901285.1"/>
    <property type="molecule type" value="Genomic_DNA"/>
</dbReference>
<dbReference type="InterPro" id="IPR006806">
    <property type="entry name" value="NDUFA5"/>
</dbReference>
<dbReference type="Pfam" id="PF04716">
    <property type="entry name" value="ETC_C1_NDUFA5"/>
    <property type="match status" value="1"/>
</dbReference>
<keyword evidence="7" id="KW-0496">Mitochondrion</keyword>
<comment type="caution">
    <text evidence="9">The sequence shown here is derived from an EMBL/GenBank/DDBJ whole genome shotgun (WGS) entry which is preliminary data.</text>
</comment>
<keyword evidence="10" id="KW-1185">Reference proteome</keyword>
<evidence type="ECO:0000313" key="9">
    <source>
        <dbReference type="EMBL" id="KAK9901285.1"/>
    </source>
</evidence>
<comment type="subcellular location">
    <subcellularLocation>
        <location evidence="1">Mitochondrion inner membrane</location>
        <topology evidence="1">Peripheral membrane protein</topology>
        <orientation evidence="1">Matrix side</orientation>
    </subcellularLocation>
</comment>
<name>A0ABR2YB20_9CHLO</name>
<keyword evidence="6" id="KW-0249">Electron transport</keyword>
<evidence type="ECO:0000256" key="5">
    <source>
        <dbReference type="ARBA" id="ARBA00022792"/>
    </source>
</evidence>
<dbReference type="PANTHER" id="PTHR12653">
    <property type="entry name" value="NADH-UBIQUINONE OXIDOREDUCTASE 13 KD-B SUBUNIT"/>
    <property type="match status" value="1"/>
</dbReference>
<keyword evidence="8" id="KW-0472">Membrane</keyword>
<organism evidence="9 10">
    <name type="scientific">Coccomyxa subellipsoidea</name>
    <dbReference type="NCBI Taxonomy" id="248742"/>
    <lineage>
        <taxon>Eukaryota</taxon>
        <taxon>Viridiplantae</taxon>
        <taxon>Chlorophyta</taxon>
        <taxon>core chlorophytes</taxon>
        <taxon>Trebouxiophyceae</taxon>
        <taxon>Trebouxiophyceae incertae sedis</taxon>
        <taxon>Coccomyxaceae</taxon>
        <taxon>Coccomyxa</taxon>
    </lineage>
</organism>